<dbReference type="InterPro" id="IPR037066">
    <property type="entry name" value="Plug_dom_sf"/>
</dbReference>
<dbReference type="Pfam" id="PF07715">
    <property type="entry name" value="Plug"/>
    <property type="match status" value="1"/>
</dbReference>
<accession>A0A2D1U5A7</accession>
<feature type="domain" description="TonB-dependent receptor plug" evidence="2">
    <location>
        <begin position="116"/>
        <end position="216"/>
    </location>
</feature>
<evidence type="ECO:0000313" key="3">
    <source>
        <dbReference type="EMBL" id="ATP56714.1"/>
    </source>
</evidence>
<evidence type="ECO:0000256" key="1">
    <source>
        <dbReference type="SAM" id="SignalP"/>
    </source>
</evidence>
<dbReference type="AlphaFoldDB" id="A0A2D1U5A7"/>
<dbReference type="RefSeq" id="WP_099438650.1">
    <property type="nucleotide sequence ID" value="NZ_CP024091.1"/>
</dbReference>
<dbReference type="Gene3D" id="2.60.40.1120">
    <property type="entry name" value="Carboxypeptidase-like, regulatory domain"/>
    <property type="match status" value="1"/>
</dbReference>
<name>A0A2D1U5A7_9SPHI</name>
<keyword evidence="3" id="KW-0675">Receptor</keyword>
<dbReference type="Proteomes" id="UP000223749">
    <property type="component" value="Chromosome"/>
</dbReference>
<dbReference type="SUPFAM" id="SSF56935">
    <property type="entry name" value="Porins"/>
    <property type="match status" value="1"/>
</dbReference>
<dbReference type="InterPro" id="IPR008969">
    <property type="entry name" value="CarboxyPept-like_regulatory"/>
</dbReference>
<organism evidence="3 4">
    <name type="scientific">Pedobacter ginsengisoli</name>
    <dbReference type="NCBI Taxonomy" id="363852"/>
    <lineage>
        <taxon>Bacteria</taxon>
        <taxon>Pseudomonadati</taxon>
        <taxon>Bacteroidota</taxon>
        <taxon>Sphingobacteriia</taxon>
        <taxon>Sphingobacteriales</taxon>
        <taxon>Sphingobacteriaceae</taxon>
        <taxon>Pedobacter</taxon>
    </lineage>
</organism>
<dbReference type="InterPro" id="IPR012910">
    <property type="entry name" value="Plug_dom"/>
</dbReference>
<feature type="signal peptide" evidence="1">
    <location>
        <begin position="1"/>
        <end position="20"/>
    </location>
</feature>
<evidence type="ECO:0000259" key="2">
    <source>
        <dbReference type="Pfam" id="PF07715"/>
    </source>
</evidence>
<dbReference type="KEGG" id="pgs:CPT03_09620"/>
<dbReference type="Gene3D" id="2.170.130.10">
    <property type="entry name" value="TonB-dependent receptor, plug domain"/>
    <property type="match status" value="1"/>
</dbReference>
<dbReference type="EMBL" id="CP024091">
    <property type="protein sequence ID" value="ATP56714.1"/>
    <property type="molecule type" value="Genomic_DNA"/>
</dbReference>
<protein>
    <submittedName>
        <fullName evidence="3">TonB-dependent receptor</fullName>
    </submittedName>
</protein>
<keyword evidence="4" id="KW-1185">Reference proteome</keyword>
<feature type="chain" id="PRO_5013763345" evidence="1">
    <location>
        <begin position="21"/>
        <end position="799"/>
    </location>
</feature>
<gene>
    <name evidence="3" type="ORF">CPT03_09620</name>
</gene>
<dbReference type="OrthoDB" id="1108759at2"/>
<sequence>MYRLCLLLSVLLFGFTFVNAQPLVKVSGLVTDDLRSPLPLVTVSVVGQNQSVVSDDSGIYNIYSSTTSFTLKYSLLGYKSVLVEFKNGNAGRIIQNVSLTRNINELEQVTITSKQNQLRNSTTINIADIASIPSVSGNFEVVLKTLPGVSTNNELSSQYSVRGGNFDENLVYVNDVEISRPILIRNGQQEGLSFINSDLLSSAKFSAGGFESRYGDKLSSVLDVKYDRPDSSEATLNMGMLGAGFSSKILNKKSFVLAGLRYKNNTSILNRQDNKGSYAPNFTDAQLIYQQNISSKMNVQFLGSFNSGIFKLIPESRETQFGTLSTVMRLQTDYSGKEVDDYQTAGGAITFTFFPKSDLVIKWINSYFNTLERERIDIEGRYVFDEVSNSFANGNFGSIRINRGIGKYINYARNNLESENVSSELKIDQNYENHTFSLGLRFERKQYNDNLNEYSLIDSAGYIQPGGLNNFYQDNLISVKNNLTIQYYTAYIQDSYTLSANSTLQLGVRGNFNTLSKQFLLSPRLLLAYRPSTNNKIIRFTAGVYQQAPDYRSIRDFNGVLNLNQQAQRSYNTSAGLDYAFDGLGTRLKFTSEVYFKYQDRLIPYMMDNVRVKYLADEVAQGYTYGADLSIGGEFVKDLLSYFRVSLMKANQNVLNDNRGYLRRPTDQRINFSVYFQDRLLSSPTYKVHLNMLYGAKLPVGAPLVRRYSDNFNIPAYKRVDIGFSKDFLDDAGVKKPRLLDKYFSSFSAHLEVFNLLNINNTVSYLWLKDIDNVQYAIPNYLTGRQLNLKLIIKFKNSK</sequence>
<dbReference type="Pfam" id="PF13715">
    <property type="entry name" value="CarbopepD_reg_2"/>
    <property type="match status" value="1"/>
</dbReference>
<dbReference type="SUPFAM" id="SSF49464">
    <property type="entry name" value="Carboxypeptidase regulatory domain-like"/>
    <property type="match status" value="1"/>
</dbReference>
<reference evidence="3 4" key="1">
    <citation type="submission" date="2017-10" db="EMBL/GenBank/DDBJ databases">
        <title>Whole genome of Pedobacter ginsengisoli T01R-27 isolated from tomato rhizosphere.</title>
        <authorList>
            <person name="Weon H.-Y."/>
            <person name="Lee S.A."/>
            <person name="Sang M.K."/>
            <person name="Song J."/>
        </authorList>
    </citation>
    <scope>NUCLEOTIDE SEQUENCE [LARGE SCALE GENOMIC DNA]</scope>
    <source>
        <strain evidence="3 4">T01R-27</strain>
    </source>
</reference>
<proteinExistence type="predicted"/>
<keyword evidence="1" id="KW-0732">Signal</keyword>
<evidence type="ECO:0000313" key="4">
    <source>
        <dbReference type="Proteomes" id="UP000223749"/>
    </source>
</evidence>